<keyword evidence="2" id="KW-1185">Reference proteome</keyword>
<comment type="caution">
    <text evidence="1">The sequence shown here is derived from an EMBL/GenBank/DDBJ whole genome shotgun (WGS) entry which is preliminary data.</text>
</comment>
<gene>
    <name evidence="1" type="ORF">MAE02_62890</name>
</gene>
<evidence type="ECO:0000313" key="1">
    <source>
        <dbReference type="EMBL" id="GEO18593.1"/>
    </source>
</evidence>
<dbReference type="AlphaFoldDB" id="A0A512C303"/>
<accession>A0A512C303</accession>
<sequence>MSDVCALKAGALGRLLAPAIGVGSAGSAHKPAIWIRPNPNVGSHPAAPVTAPGASFSLPDAAI</sequence>
<reference evidence="1 2" key="1">
    <citation type="submission" date="2019-07" db="EMBL/GenBank/DDBJ databases">
        <title>Whole genome shotgun sequence of Microvirga aerophila NBRC 106136.</title>
        <authorList>
            <person name="Hosoyama A."/>
            <person name="Uohara A."/>
            <person name="Ohji S."/>
            <person name="Ichikawa N."/>
        </authorList>
    </citation>
    <scope>NUCLEOTIDE SEQUENCE [LARGE SCALE GENOMIC DNA]</scope>
    <source>
        <strain evidence="1 2">NBRC 106136</strain>
    </source>
</reference>
<protein>
    <submittedName>
        <fullName evidence="1">Uncharacterized protein</fullName>
    </submittedName>
</protein>
<evidence type="ECO:0000313" key="2">
    <source>
        <dbReference type="Proteomes" id="UP000321085"/>
    </source>
</evidence>
<proteinExistence type="predicted"/>
<name>A0A512C303_9HYPH</name>
<organism evidence="1 2">
    <name type="scientific">Microvirga aerophila</name>
    <dbReference type="NCBI Taxonomy" id="670291"/>
    <lineage>
        <taxon>Bacteria</taxon>
        <taxon>Pseudomonadati</taxon>
        <taxon>Pseudomonadota</taxon>
        <taxon>Alphaproteobacteria</taxon>
        <taxon>Hyphomicrobiales</taxon>
        <taxon>Methylobacteriaceae</taxon>
        <taxon>Microvirga</taxon>
    </lineage>
</organism>
<dbReference type="EMBL" id="BJYU01000212">
    <property type="protein sequence ID" value="GEO18593.1"/>
    <property type="molecule type" value="Genomic_DNA"/>
</dbReference>
<dbReference type="Proteomes" id="UP000321085">
    <property type="component" value="Unassembled WGS sequence"/>
</dbReference>